<evidence type="ECO:0000313" key="2">
    <source>
        <dbReference type="Proteomes" id="UP000009325"/>
    </source>
</evidence>
<dbReference type="AntiFam" id="ANF00010">
    <property type="entry name" value="tRNA translation"/>
</dbReference>
<reference evidence="1 2" key="1">
    <citation type="submission" date="2012-08" db="EMBL/GenBank/DDBJ databases">
        <title>Draft Genome Sequences of Lactobacillus equicursoris CIP 110162T, isolated from thoroughbred racehorse feces and Lactobacillus sp. CRBIP 24.137 isolated from urine of human.</title>
        <authorList>
            <person name="Cousin S."/>
            <person name="Loux V."/>
            <person name="Ma L."/>
            <person name="Creno S."/>
            <person name="Clermont D."/>
            <person name="Bizet C."/>
            <person name="Bouchier C."/>
        </authorList>
    </citation>
    <scope>NUCLEOTIDE SEQUENCE [LARGE SCALE GENOMIC DNA]</scope>
    <source>
        <strain evidence="1 2">66c</strain>
    </source>
</reference>
<accession>K0NU10</accession>
<organism evidence="1 2">
    <name type="scientific">Lactobacillus equicursoris 66c</name>
    <dbReference type="NCBI Taxonomy" id="872326"/>
    <lineage>
        <taxon>Bacteria</taxon>
        <taxon>Bacillati</taxon>
        <taxon>Bacillota</taxon>
        <taxon>Bacilli</taxon>
        <taxon>Lactobacillales</taxon>
        <taxon>Lactobacillaceae</taxon>
        <taxon>Lactobacillus</taxon>
    </lineage>
</organism>
<name>K0NU10_9LACO</name>
<protein>
    <submittedName>
        <fullName evidence="1">Uncharacterized protein</fullName>
    </submittedName>
</protein>
<sequence length="53" mass="5732">MVEHLPRKEKVVGSIPIIGTQSTKMPVTSFEAADFFLCLGLLSVNGNPPFASR</sequence>
<dbReference type="Proteomes" id="UP000009325">
    <property type="component" value="Unassembled WGS sequence"/>
</dbReference>
<comment type="caution">
    <text evidence="1">The sequence shown here is derived from an EMBL/GenBank/DDBJ whole genome shotgun (WGS) entry which is preliminary data.</text>
</comment>
<evidence type="ECO:0000313" key="1">
    <source>
        <dbReference type="EMBL" id="CCK84693.1"/>
    </source>
</evidence>
<gene>
    <name evidence="1" type="ORF">BN146_10860</name>
</gene>
<dbReference type="EMBL" id="CALZ01000161">
    <property type="protein sequence ID" value="CCK84693.1"/>
    <property type="molecule type" value="Genomic_DNA"/>
</dbReference>
<proteinExistence type="predicted"/>
<dbReference type="AlphaFoldDB" id="K0NU10"/>